<feature type="transmembrane region" description="Helical" evidence="2">
    <location>
        <begin position="89"/>
        <end position="106"/>
    </location>
</feature>
<evidence type="ECO:0000256" key="2">
    <source>
        <dbReference type="SAM" id="Phobius"/>
    </source>
</evidence>
<name>A0ABV8BZ22_9PSEU</name>
<accession>A0ABV8BZ22</accession>
<proteinExistence type="predicted"/>
<keyword evidence="2" id="KW-1133">Transmembrane helix</keyword>
<evidence type="ECO:0000313" key="4">
    <source>
        <dbReference type="Proteomes" id="UP001595690"/>
    </source>
</evidence>
<dbReference type="Proteomes" id="UP001595690">
    <property type="component" value="Unassembled WGS sequence"/>
</dbReference>
<reference evidence="4" key="1">
    <citation type="journal article" date="2019" name="Int. J. Syst. Evol. Microbiol.">
        <title>The Global Catalogue of Microorganisms (GCM) 10K type strain sequencing project: providing services to taxonomists for standard genome sequencing and annotation.</title>
        <authorList>
            <consortium name="The Broad Institute Genomics Platform"/>
            <consortium name="The Broad Institute Genome Sequencing Center for Infectious Disease"/>
            <person name="Wu L."/>
            <person name="Ma J."/>
        </authorList>
    </citation>
    <scope>NUCLEOTIDE SEQUENCE [LARGE SCALE GENOMIC DNA]</scope>
    <source>
        <strain evidence="4">CGMCC 4.7405</strain>
    </source>
</reference>
<keyword evidence="4" id="KW-1185">Reference proteome</keyword>
<gene>
    <name evidence="3" type="ORF">ACFOWZ_25820</name>
</gene>
<dbReference type="RefSeq" id="WP_382376464.1">
    <property type="nucleotide sequence ID" value="NZ_JBHRZI010000021.1"/>
</dbReference>
<evidence type="ECO:0000313" key="3">
    <source>
        <dbReference type="EMBL" id="MFC3894914.1"/>
    </source>
</evidence>
<organism evidence="3 4">
    <name type="scientific">Lentzea rhizosphaerae</name>
    <dbReference type="NCBI Taxonomy" id="2041025"/>
    <lineage>
        <taxon>Bacteria</taxon>
        <taxon>Bacillati</taxon>
        <taxon>Actinomycetota</taxon>
        <taxon>Actinomycetes</taxon>
        <taxon>Pseudonocardiales</taxon>
        <taxon>Pseudonocardiaceae</taxon>
        <taxon>Lentzea</taxon>
    </lineage>
</organism>
<keyword evidence="2" id="KW-0812">Transmembrane</keyword>
<protein>
    <submittedName>
        <fullName evidence="3">Uncharacterized protein</fullName>
    </submittedName>
</protein>
<sequence>MNRPEDPFGRSARNRASDHSNIFNNQGDGPMNINQGPGSMNIDNSTTNINAKYRTWTGWAVVVMLAADVIFFIYGASAYTGGRDTTGDGIRSIAYLVMLGVTINLIRRWFRQRL</sequence>
<feature type="region of interest" description="Disordered" evidence="1">
    <location>
        <begin position="1"/>
        <end position="30"/>
    </location>
</feature>
<keyword evidence="2" id="KW-0472">Membrane</keyword>
<evidence type="ECO:0000256" key="1">
    <source>
        <dbReference type="SAM" id="MobiDB-lite"/>
    </source>
</evidence>
<feature type="compositionally biased region" description="Polar residues" evidence="1">
    <location>
        <begin position="19"/>
        <end position="30"/>
    </location>
</feature>
<comment type="caution">
    <text evidence="3">The sequence shown here is derived from an EMBL/GenBank/DDBJ whole genome shotgun (WGS) entry which is preliminary data.</text>
</comment>
<dbReference type="EMBL" id="JBHRZI010000021">
    <property type="protein sequence ID" value="MFC3894914.1"/>
    <property type="molecule type" value="Genomic_DNA"/>
</dbReference>
<feature type="transmembrane region" description="Helical" evidence="2">
    <location>
        <begin position="56"/>
        <end position="77"/>
    </location>
</feature>